<evidence type="ECO:0000256" key="7">
    <source>
        <dbReference type="ARBA" id="ARBA00022801"/>
    </source>
</evidence>
<dbReference type="FunFam" id="3.40.50.300:FF:000043">
    <property type="entry name" value="Vacuolar protein sorting-associated protein 4"/>
    <property type="match status" value="1"/>
</dbReference>
<gene>
    <name evidence="15" type="ORF">L249_0168</name>
</gene>
<keyword evidence="5" id="KW-0547">Nucleotide-binding</keyword>
<dbReference type="InterPro" id="IPR007330">
    <property type="entry name" value="MIT_dom"/>
</dbReference>
<keyword evidence="4" id="KW-0813">Transport</keyword>
<evidence type="ECO:0000256" key="5">
    <source>
        <dbReference type="ARBA" id="ARBA00022741"/>
    </source>
</evidence>
<dbReference type="GO" id="GO:0015031">
    <property type="term" value="P:protein transport"/>
    <property type="evidence" value="ECO:0007669"/>
    <property type="project" value="UniProtKB-KW"/>
</dbReference>
<dbReference type="InterPro" id="IPR045253">
    <property type="entry name" value="VPS4_MIT"/>
</dbReference>
<dbReference type="OrthoDB" id="29072at2759"/>
<evidence type="ECO:0000256" key="4">
    <source>
        <dbReference type="ARBA" id="ARBA00022448"/>
    </source>
</evidence>
<dbReference type="SUPFAM" id="SSF52540">
    <property type="entry name" value="P-loop containing nucleoside triphosphate hydrolases"/>
    <property type="match status" value="1"/>
</dbReference>
<keyword evidence="10" id="KW-0472">Membrane</keyword>
<organism evidence="15 16">
    <name type="scientific">Ophiocordyceps polyrhachis-furcata BCC 54312</name>
    <dbReference type="NCBI Taxonomy" id="1330021"/>
    <lineage>
        <taxon>Eukaryota</taxon>
        <taxon>Fungi</taxon>
        <taxon>Dikarya</taxon>
        <taxon>Ascomycota</taxon>
        <taxon>Pezizomycotina</taxon>
        <taxon>Sordariomycetes</taxon>
        <taxon>Hypocreomycetidae</taxon>
        <taxon>Hypocreales</taxon>
        <taxon>Ophiocordycipitaceae</taxon>
        <taxon>Ophiocordyceps</taxon>
    </lineage>
</organism>
<keyword evidence="6" id="KW-0967">Endosome</keyword>
<dbReference type="Pfam" id="PF00004">
    <property type="entry name" value="AAA"/>
    <property type="match status" value="1"/>
</dbReference>
<accession>A0A367LDZ3</accession>
<keyword evidence="8" id="KW-0067">ATP-binding</keyword>
<dbReference type="EMBL" id="LKCN02000007">
    <property type="protein sequence ID" value="RCI12644.1"/>
    <property type="molecule type" value="Genomic_DNA"/>
</dbReference>
<reference evidence="15 16" key="1">
    <citation type="journal article" date="2015" name="BMC Genomics">
        <title>Insights from the genome of Ophiocordyceps polyrhachis-furcata to pathogenicity and host specificity in insect fungi.</title>
        <authorList>
            <person name="Wichadakul D."/>
            <person name="Kobmoo N."/>
            <person name="Ingsriswang S."/>
            <person name="Tangphatsornruang S."/>
            <person name="Chantasingh D."/>
            <person name="Luangsa-ard J.J."/>
            <person name="Eurwilaichitr L."/>
        </authorList>
    </citation>
    <scope>NUCLEOTIDE SEQUENCE [LARGE SCALE GENOMIC DNA]</scope>
    <source>
        <strain evidence="15 16">BCC 54312</strain>
    </source>
</reference>
<evidence type="ECO:0000256" key="8">
    <source>
        <dbReference type="ARBA" id="ARBA00022840"/>
    </source>
</evidence>
<dbReference type="SUPFAM" id="SSF53335">
    <property type="entry name" value="S-adenosyl-L-methionine-dependent methyltransferases"/>
    <property type="match status" value="1"/>
</dbReference>
<dbReference type="Gene3D" id="3.40.50.300">
    <property type="entry name" value="P-loop containing nucleotide triphosphate hydrolases"/>
    <property type="match status" value="1"/>
</dbReference>
<dbReference type="GO" id="GO:0045324">
    <property type="term" value="P:late endosome to vacuole transport"/>
    <property type="evidence" value="ECO:0007669"/>
    <property type="project" value="UniProtKB-ARBA"/>
</dbReference>
<comment type="catalytic activity">
    <reaction evidence="11">
        <text>ATP + H2O = ADP + phosphate + H(+)</text>
        <dbReference type="Rhea" id="RHEA:13065"/>
        <dbReference type="ChEBI" id="CHEBI:15377"/>
        <dbReference type="ChEBI" id="CHEBI:15378"/>
        <dbReference type="ChEBI" id="CHEBI:30616"/>
        <dbReference type="ChEBI" id="CHEBI:43474"/>
        <dbReference type="ChEBI" id="CHEBI:456216"/>
        <dbReference type="EC" id="3.6.4.6"/>
    </reaction>
</comment>
<evidence type="ECO:0000256" key="9">
    <source>
        <dbReference type="ARBA" id="ARBA00022927"/>
    </source>
</evidence>
<dbReference type="SMART" id="SM00382">
    <property type="entry name" value="AAA"/>
    <property type="match status" value="1"/>
</dbReference>
<dbReference type="InterPro" id="IPR029063">
    <property type="entry name" value="SAM-dependent_MTases_sf"/>
</dbReference>
<evidence type="ECO:0000313" key="15">
    <source>
        <dbReference type="EMBL" id="RCI12644.1"/>
    </source>
</evidence>
<feature type="region of interest" description="Disordered" evidence="12">
    <location>
        <begin position="1"/>
        <end position="24"/>
    </location>
</feature>
<evidence type="ECO:0000256" key="12">
    <source>
        <dbReference type="SAM" id="MobiDB-lite"/>
    </source>
</evidence>
<keyword evidence="9" id="KW-0653">Protein transport</keyword>
<evidence type="ECO:0000256" key="6">
    <source>
        <dbReference type="ARBA" id="ARBA00022753"/>
    </source>
</evidence>
<comment type="subcellular location">
    <subcellularLocation>
        <location evidence="1">Endosome membrane</location>
        <topology evidence="1">Peripheral membrane protein</topology>
    </subcellularLocation>
</comment>
<feature type="domain" description="MIT" evidence="14">
    <location>
        <begin position="62"/>
        <end position="139"/>
    </location>
</feature>
<dbReference type="InterPro" id="IPR036181">
    <property type="entry name" value="MIT_dom_sf"/>
</dbReference>
<dbReference type="InterPro" id="IPR015415">
    <property type="entry name" value="Spast_Vps4_C"/>
</dbReference>
<proteinExistence type="inferred from homology"/>
<evidence type="ECO:0000256" key="10">
    <source>
        <dbReference type="ARBA" id="ARBA00023136"/>
    </source>
</evidence>
<dbReference type="Gene3D" id="1.10.8.60">
    <property type="match status" value="1"/>
</dbReference>
<dbReference type="Pfam" id="PF04212">
    <property type="entry name" value="MIT"/>
    <property type="match status" value="1"/>
</dbReference>
<dbReference type="CDD" id="cd19521">
    <property type="entry name" value="RecA-like_VPS4"/>
    <property type="match status" value="1"/>
</dbReference>
<feature type="compositionally biased region" description="Polar residues" evidence="12">
    <location>
        <begin position="1"/>
        <end position="18"/>
    </location>
</feature>
<dbReference type="InterPro" id="IPR013083">
    <property type="entry name" value="Znf_RING/FYVE/PHD"/>
</dbReference>
<dbReference type="CDD" id="cd02678">
    <property type="entry name" value="MIT_VPS4"/>
    <property type="match status" value="1"/>
</dbReference>
<evidence type="ECO:0000256" key="1">
    <source>
        <dbReference type="ARBA" id="ARBA00004481"/>
    </source>
</evidence>
<dbReference type="InterPro" id="IPR050304">
    <property type="entry name" value="MT-severing_AAA_ATPase"/>
</dbReference>
<dbReference type="InterPro" id="IPR023165">
    <property type="entry name" value="rRNA_Ade_diMease-like_C"/>
</dbReference>
<dbReference type="InterPro" id="IPR003593">
    <property type="entry name" value="AAA+_ATPase"/>
</dbReference>
<evidence type="ECO:0000313" key="16">
    <source>
        <dbReference type="Proteomes" id="UP000253664"/>
    </source>
</evidence>
<dbReference type="PROSITE" id="PS00674">
    <property type="entry name" value="AAA"/>
    <property type="match status" value="1"/>
</dbReference>
<evidence type="ECO:0000256" key="2">
    <source>
        <dbReference type="ARBA" id="ARBA00006914"/>
    </source>
</evidence>
<dbReference type="FunFam" id="1.10.8.60:FF:000015">
    <property type="entry name" value="vacuolar protein sorting-associated protein 4A"/>
    <property type="match status" value="1"/>
</dbReference>
<dbReference type="PANTHER" id="PTHR23074">
    <property type="entry name" value="AAA DOMAIN-CONTAINING"/>
    <property type="match status" value="1"/>
</dbReference>
<feature type="non-terminal residue" evidence="15">
    <location>
        <position position="1"/>
    </location>
</feature>
<dbReference type="GO" id="GO:0005524">
    <property type="term" value="F:ATP binding"/>
    <property type="evidence" value="ECO:0007669"/>
    <property type="project" value="UniProtKB-KW"/>
</dbReference>
<dbReference type="Pfam" id="PF09336">
    <property type="entry name" value="Vps4_C"/>
    <property type="match status" value="1"/>
</dbReference>
<dbReference type="GO" id="GO:0010008">
    <property type="term" value="C:endosome membrane"/>
    <property type="evidence" value="ECO:0007669"/>
    <property type="project" value="UniProtKB-SubCell"/>
</dbReference>
<dbReference type="Gene3D" id="3.30.40.10">
    <property type="entry name" value="Zinc/RING finger domain, C3HC4 (zinc finger)"/>
    <property type="match status" value="1"/>
</dbReference>
<dbReference type="Pfam" id="PF17862">
    <property type="entry name" value="AAA_lid_3"/>
    <property type="match status" value="1"/>
</dbReference>
<dbReference type="PANTHER" id="PTHR23074:SF83">
    <property type="entry name" value="VACUOLAR PROTEIN SORTING-ASSOCIATED PROTEIN 4A"/>
    <property type="match status" value="1"/>
</dbReference>
<sequence length="1459" mass="165086">HQDTGSTALHPQPTLRTPSSPSRYCSLSSNADPIALRDTTRLLCLFPLRTPSLWASPSPAMSTNFRDRAIAEVQKAIAADHNKEYQKAFDLYMSSMELWVKALKWEKNKALKATMQEKMATYLDRAEKLKQFLQAEADTNANGGKALMGVNGSATAKSKGVAEDDDSKKLRNALSGAILQERPNVRWEDIAGLEGAKETLKEAVVLPIKFPSLFQGKRQAWKGILLYGPPGTGKSYLAKAVATEANSTFFSISSSDLVSKWMGESERPSLLRPAFLLFSLVKLLFSMARENKPSVIFIDEIDALCGPRGEGESEASRRIKTEILVQMDGVGNDSKGILVLGATNIPWQLDAAIRRRFQRRVHIGLPDLNGRARMFKLAVGDTETALQANDFGILATQSDGFSGSDISNVVQHALMRPVRKILQATHFKPVGRPSARVFGRKIVDLQAQVMKDGKRMLTPCSPGDPQNIEMTYDDVTSDELLPPDVAIKDFELALQDSHPTPPVSIASCRYSEYDGTTKSQKMATRERDWSNGLPVSAQSRICTAKVPEPQSEGFMFTAVKYGSTTSARQLRRPIAVYVPLKGFERNYGVKRVEPPPSPSDIYIKHLMKTGYSERGRKKNKDQLKDPRRVNIVNPGLCGMSRTGLRIGKIIRLTAIDDIVNYIGPSLERHRGCDLIDINPGVCLWSERLHSFLEPRKHILLEPDVERYADFLRPLIAKPQVTLTTKSGLVWKDLVEVIATELPQQRPMDHDAVPTRNDTLLVTANLSTWPKKAHRSFDSISTMVIYQFLSSIRTSSLFQRYGLVRMLLWIDDDEKKRLLPRSVTRRRRSAFELETSCEWFREVASMDTLVEDRLALRDKWINVESGCNVIKKMEAQGLQMPADRQPKAYSDLKQEFSKYADLKLAGAKLPWLPRPFKQELDEIEQEMDEDTPRGGLSGVRWRRRVVLRKLLKLDAEGAELSHRLLQQAEVISRLATESPSEFEAADAAWNEEVEKLKKNQRMSFNNLKNNLHVFRKDPPALHWDRRVYEPLTVRATEFYPSEAPTALLDIQPKAMHPLLRQYGIGTDRSGDVSDVMLRKWFLAMSHSMHQAMDTIWPGASELVAQCPSMTDARRGGSPMTGHGSLKARVLTEDQWIEMLQAWMDWPFRPTYEQLVGQALPRTDNTLLEEDDSAKNGLLCLTGGGGTSMESSERSKAEVVCSYVQVVLFCSVSLLEASARLRFDAESNETPNDDSMIVSPIWLQRHESFHFPCIDHWLRVDERRSCPVCKATVSRVEYGQDGLGCEYRPLSLRRRGRRRVPTETDEPDGLTFRRHVYLRLRYSLYMGSNRHSGYRELDRLAFRRDQGLQSRAKAFLRRELRVFCWLTSPDSPSPSSPRRRRRPTATVERLVGHMVFLLCHFEIRGSDGALEDIVTTFLGREIARLLLHELHSFLRSPFESLTEWDVHVQYPPIDAGPAERQ</sequence>
<dbReference type="GO" id="GO:0016887">
    <property type="term" value="F:ATP hydrolysis activity"/>
    <property type="evidence" value="ECO:0007669"/>
    <property type="project" value="InterPro"/>
</dbReference>
<dbReference type="EC" id="3.6.4.6" evidence="3"/>
<feature type="domain" description="AAA+ ATPase" evidence="13">
    <location>
        <begin position="220"/>
        <end position="367"/>
    </location>
</feature>
<dbReference type="InterPro" id="IPR003960">
    <property type="entry name" value="ATPase_AAA_CS"/>
</dbReference>
<dbReference type="Gene3D" id="1.20.58.80">
    <property type="entry name" value="Phosphotransferase system, lactose/cellobiose-type IIA subunit"/>
    <property type="match status" value="1"/>
</dbReference>
<evidence type="ECO:0000259" key="14">
    <source>
        <dbReference type="SMART" id="SM00745"/>
    </source>
</evidence>
<dbReference type="SUPFAM" id="SSF57850">
    <property type="entry name" value="RING/U-box"/>
    <property type="match status" value="1"/>
</dbReference>
<keyword evidence="7" id="KW-0378">Hydrolase</keyword>
<protein>
    <recommendedName>
        <fullName evidence="3">vesicle-fusing ATPase</fullName>
        <ecNumber evidence="3">3.6.4.6</ecNumber>
    </recommendedName>
</protein>
<evidence type="ECO:0000256" key="11">
    <source>
        <dbReference type="ARBA" id="ARBA00048883"/>
    </source>
</evidence>
<dbReference type="SMART" id="SM00745">
    <property type="entry name" value="MIT"/>
    <property type="match status" value="1"/>
</dbReference>
<dbReference type="Gene3D" id="1.10.8.100">
    <property type="entry name" value="Ribosomal RNA adenine dimethylase-like, domain 2"/>
    <property type="match status" value="1"/>
</dbReference>
<keyword evidence="16" id="KW-1185">Reference proteome</keyword>
<name>A0A367LDZ3_9HYPO</name>
<dbReference type="InterPro" id="IPR041569">
    <property type="entry name" value="AAA_lid_3"/>
</dbReference>
<dbReference type="Proteomes" id="UP000253664">
    <property type="component" value="Unassembled WGS sequence"/>
</dbReference>
<comment type="caution">
    <text evidence="15">The sequence shown here is derived from an EMBL/GenBank/DDBJ whole genome shotgun (WGS) entry which is preliminary data.</text>
</comment>
<dbReference type="SUPFAM" id="SSF116846">
    <property type="entry name" value="MIT domain"/>
    <property type="match status" value="1"/>
</dbReference>
<dbReference type="InterPro" id="IPR003959">
    <property type="entry name" value="ATPase_AAA_core"/>
</dbReference>
<comment type="similarity">
    <text evidence="2">Belongs to the AAA ATPase family.</text>
</comment>
<dbReference type="FunFam" id="1.20.58.80:FF:000004">
    <property type="entry name" value="Vacuolar protein sorting-associated protein 4"/>
    <property type="match status" value="1"/>
</dbReference>
<evidence type="ECO:0000259" key="13">
    <source>
        <dbReference type="SMART" id="SM00382"/>
    </source>
</evidence>
<dbReference type="Gene3D" id="3.40.50.150">
    <property type="entry name" value="Vaccinia Virus protein VP39"/>
    <property type="match status" value="1"/>
</dbReference>
<dbReference type="GO" id="GO:0007033">
    <property type="term" value="P:vacuole organization"/>
    <property type="evidence" value="ECO:0007669"/>
    <property type="project" value="TreeGrafter"/>
</dbReference>
<evidence type="ECO:0000256" key="3">
    <source>
        <dbReference type="ARBA" id="ARBA00012674"/>
    </source>
</evidence>
<dbReference type="GO" id="GO:0016197">
    <property type="term" value="P:endosomal transport"/>
    <property type="evidence" value="ECO:0007669"/>
    <property type="project" value="TreeGrafter"/>
</dbReference>
<dbReference type="InterPro" id="IPR027417">
    <property type="entry name" value="P-loop_NTPase"/>
</dbReference>